<dbReference type="GO" id="GO:0005576">
    <property type="term" value="C:extracellular region"/>
    <property type="evidence" value="ECO:0007669"/>
    <property type="project" value="UniProtKB-SubCell"/>
</dbReference>
<protein>
    <recommendedName>
        <fullName evidence="16">Peptidase S8/S53 domain-containing protein</fullName>
    </recommendedName>
</protein>
<evidence type="ECO:0000256" key="8">
    <source>
        <dbReference type="PROSITE-ProRule" id="PRU01240"/>
    </source>
</evidence>
<feature type="signal peptide" evidence="10">
    <location>
        <begin position="1"/>
        <end position="25"/>
    </location>
</feature>
<proteinExistence type="inferred from homology"/>
<evidence type="ECO:0000256" key="1">
    <source>
        <dbReference type="ARBA" id="ARBA00004613"/>
    </source>
</evidence>
<dbReference type="RefSeq" id="WP_127488701.1">
    <property type="nucleotide sequence ID" value="NZ_CP022572.1"/>
</dbReference>
<feature type="domain" description="FlgD/Vpr Ig-like" evidence="12">
    <location>
        <begin position="837"/>
        <end position="896"/>
    </location>
</feature>
<dbReference type="SUPFAM" id="SSF52743">
    <property type="entry name" value="Subtilisin-like"/>
    <property type="match status" value="1"/>
</dbReference>
<evidence type="ECO:0000259" key="11">
    <source>
        <dbReference type="Pfam" id="PF00082"/>
    </source>
</evidence>
<evidence type="ECO:0000256" key="9">
    <source>
        <dbReference type="RuleBase" id="RU003355"/>
    </source>
</evidence>
<dbReference type="InterPro" id="IPR051048">
    <property type="entry name" value="Peptidase_S8/S53_subtilisin"/>
</dbReference>
<evidence type="ECO:0000259" key="12">
    <source>
        <dbReference type="Pfam" id="PF13860"/>
    </source>
</evidence>
<evidence type="ECO:0000259" key="13">
    <source>
        <dbReference type="Pfam" id="PF22148"/>
    </source>
</evidence>
<dbReference type="InterPro" id="IPR054399">
    <property type="entry name" value="Fervidolysin-like_N_prodom"/>
</dbReference>
<sequence>MRPKSIWSFSLFFLCLLFMALPASADEITDQPKQISPDVLFQDQKEFVDRELIVKFAPEVSSDERAAILGQVNAQEDSQLLDGDFTIVKVPKGSDLKNIAKSLVKNKQVVLVEPNYKFTKTYIPKEPKFQKQWYLNKIQAPKAWDKTKGSSAITVAVIDDGVQQNHPELKGKMVKPYNAVTGGTQYTPQLHATHVAGIIAASFNKIGIAGIAPNVKIMPINVFSGEQATSDSLVRAIIYAADHNADIINMSLGSPRYSYPIEIAVNYAKSKGVLLIAAAGNDGSFLPEYPASYDNVLSVSATAQDDQIAYFSNRGNYIDLAAPGVNIYSSISGSSYAYANGTSMAAPVVSGVAALVRSRNSFLSPGQVASILKKSTVDLGTKGWDYLYGYGRIDANKAVSNTSLPISSITVPKIYTMKGTNKAGISFSTSGKGKISLTIKSASGTTLRTVAANKDTSGSKFTLYWDGKTSSKKAVSSGTYKVEVKMTNGRATVYKSTTIKVVNNIKAAILVSGTYTFSPKVSGKITIPYELTQKAKVTAIVKDKSGKTVNTILNKKALSAGKKSIVWNGKNSKGQLVKNGSYNLVLSLIDSKNKAGTPKKVQINLDTISPGAKLTLSSSIFKMDNKTNHQATLQLKESAGVIVYVKNEKGTVIRKFINKTSKPATIAISWNGKNDKNALVPEGKYYYFVQAKDVAGNTTTVNSNLFSLQDWRVPSIQANKDVYLQTKGLMTIAYQLIKSGNVTVGIYQGSSLIKKIKTDAAELAGNRSFQWDATDEANQQVPDGDYQFKIKVTDKYNLSQTFTGNIHVQITKIIISYPSVVTLNLYETPVSEVYYKLSSAGKVTIEILNEFTEKVRTIKQSEPVKEGNQYFSWDGENDDGYYEWDDTYYYVITAENEYGRIFKAKGKMSSSDKPSWLKSVSFHDDPEHYYYHDKLNLSFDVTQPLTADLYVYDYENGPLLEENSYSLQSGTNNIVYTKPSYYYLFYKICYRDSLGNQYWDEIDEWDYF</sequence>
<feature type="active site" description="Charge relay system" evidence="7 8">
    <location>
        <position position="191"/>
    </location>
</feature>
<gene>
    <name evidence="14" type="ORF">CHR53_23635</name>
</gene>
<feature type="domain" description="FlgD/Vpr Ig-like" evidence="12">
    <location>
        <begin position="739"/>
        <end position="794"/>
    </location>
</feature>
<dbReference type="InterPro" id="IPR015500">
    <property type="entry name" value="Peptidase_S8_subtilisin-rel"/>
</dbReference>
<dbReference type="PANTHER" id="PTHR43399">
    <property type="entry name" value="SUBTILISIN-RELATED"/>
    <property type="match status" value="1"/>
</dbReference>
<dbReference type="CDD" id="cd07484">
    <property type="entry name" value="Peptidases_S8_Thermitase_like"/>
    <property type="match status" value="1"/>
</dbReference>
<reference evidence="14 15" key="1">
    <citation type="submission" date="2017-07" db="EMBL/GenBank/DDBJ databases">
        <title>The complete genome sequence of Bacillus mesonae strain H20-5, an efficient strain improving plant abiotic stress resistance.</title>
        <authorList>
            <person name="Kim S.Y."/>
            <person name="Song H."/>
            <person name="Sang M.K."/>
            <person name="Weon H.-Y."/>
            <person name="Song J."/>
        </authorList>
    </citation>
    <scope>NUCLEOTIDE SEQUENCE [LARGE SCALE GENOMIC DNA]</scope>
    <source>
        <strain evidence="14 15">H20-5</strain>
    </source>
</reference>
<keyword evidence="3" id="KW-0964">Secreted</keyword>
<name>A0A3Q9R180_9BACI</name>
<dbReference type="PRINTS" id="PR00723">
    <property type="entry name" value="SUBTILISIN"/>
</dbReference>
<dbReference type="Pfam" id="PF22148">
    <property type="entry name" value="Fervidolysin_NPro-like"/>
    <property type="match status" value="1"/>
</dbReference>
<dbReference type="Pfam" id="PF00082">
    <property type="entry name" value="Peptidase_S8"/>
    <property type="match status" value="1"/>
</dbReference>
<evidence type="ECO:0000256" key="2">
    <source>
        <dbReference type="ARBA" id="ARBA00011073"/>
    </source>
</evidence>
<keyword evidence="10" id="KW-0732">Signal</keyword>
<dbReference type="PROSITE" id="PS00136">
    <property type="entry name" value="SUBTILASE_ASP"/>
    <property type="match status" value="1"/>
</dbReference>
<dbReference type="STRING" id="1193713.GCA_001636315_01621"/>
<evidence type="ECO:0000256" key="7">
    <source>
        <dbReference type="PIRSR" id="PIRSR615500-1"/>
    </source>
</evidence>
<feature type="domain" description="Fervidolysin-like N-terminal prodomain" evidence="13">
    <location>
        <begin position="43"/>
        <end position="115"/>
    </location>
</feature>
<accession>A0A3Q9R180</accession>
<keyword evidence="15" id="KW-1185">Reference proteome</keyword>
<evidence type="ECO:0000256" key="10">
    <source>
        <dbReference type="SAM" id="SignalP"/>
    </source>
</evidence>
<feature type="active site" description="Charge relay system" evidence="7 8">
    <location>
        <position position="159"/>
    </location>
</feature>
<dbReference type="Proteomes" id="UP000282892">
    <property type="component" value="Chromosome"/>
</dbReference>
<dbReference type="GO" id="GO:0006508">
    <property type="term" value="P:proteolysis"/>
    <property type="evidence" value="ECO:0007669"/>
    <property type="project" value="UniProtKB-KW"/>
</dbReference>
<evidence type="ECO:0000256" key="4">
    <source>
        <dbReference type="ARBA" id="ARBA00022670"/>
    </source>
</evidence>
<evidence type="ECO:0000313" key="14">
    <source>
        <dbReference type="EMBL" id="AZU64006.1"/>
    </source>
</evidence>
<dbReference type="PROSITE" id="PS51892">
    <property type="entry name" value="SUBTILASE"/>
    <property type="match status" value="1"/>
</dbReference>
<dbReference type="InterPro" id="IPR023827">
    <property type="entry name" value="Peptidase_S8_Asp-AS"/>
</dbReference>
<dbReference type="InterPro" id="IPR036852">
    <property type="entry name" value="Peptidase_S8/S53_dom_sf"/>
</dbReference>
<dbReference type="GO" id="GO:0004252">
    <property type="term" value="F:serine-type endopeptidase activity"/>
    <property type="evidence" value="ECO:0007669"/>
    <property type="project" value="UniProtKB-UniRule"/>
</dbReference>
<dbReference type="OrthoDB" id="9798386at2"/>
<keyword evidence="5 8" id="KW-0378">Hydrolase</keyword>
<evidence type="ECO:0000256" key="3">
    <source>
        <dbReference type="ARBA" id="ARBA00022525"/>
    </source>
</evidence>
<feature type="domain" description="FlgD/Vpr Ig-like" evidence="12">
    <location>
        <begin position="418"/>
        <end position="489"/>
    </location>
</feature>
<keyword evidence="4 8" id="KW-0645">Protease</keyword>
<evidence type="ECO:0008006" key="16">
    <source>
        <dbReference type="Google" id="ProtNLM"/>
    </source>
</evidence>
<dbReference type="Gene3D" id="2.60.40.4070">
    <property type="match status" value="5"/>
</dbReference>
<dbReference type="PANTHER" id="PTHR43399:SF4">
    <property type="entry name" value="CELL WALL-ASSOCIATED PROTEASE"/>
    <property type="match status" value="1"/>
</dbReference>
<dbReference type="EMBL" id="CP022572">
    <property type="protein sequence ID" value="AZU64006.1"/>
    <property type="molecule type" value="Genomic_DNA"/>
</dbReference>
<feature type="active site" description="Charge relay system" evidence="7 8">
    <location>
        <position position="343"/>
    </location>
</feature>
<dbReference type="Pfam" id="PF13860">
    <property type="entry name" value="FlgD_ig"/>
    <property type="match status" value="4"/>
</dbReference>
<evidence type="ECO:0000256" key="5">
    <source>
        <dbReference type="ARBA" id="ARBA00022801"/>
    </source>
</evidence>
<dbReference type="PROSITE" id="PS00138">
    <property type="entry name" value="SUBTILASE_SER"/>
    <property type="match status" value="1"/>
</dbReference>
<evidence type="ECO:0000313" key="15">
    <source>
        <dbReference type="Proteomes" id="UP000282892"/>
    </source>
</evidence>
<comment type="subcellular location">
    <subcellularLocation>
        <location evidence="1">Secreted</location>
    </subcellularLocation>
</comment>
<dbReference type="InterPro" id="IPR034084">
    <property type="entry name" value="Thermitase-like_dom"/>
</dbReference>
<evidence type="ECO:0000256" key="6">
    <source>
        <dbReference type="ARBA" id="ARBA00022825"/>
    </source>
</evidence>
<feature type="domain" description="FlgD/Vpr Ig-like" evidence="12">
    <location>
        <begin position="523"/>
        <end position="587"/>
    </location>
</feature>
<comment type="similarity">
    <text evidence="2 8 9">Belongs to the peptidase S8 family.</text>
</comment>
<dbReference type="InterPro" id="IPR025965">
    <property type="entry name" value="FlgD/Vpr_Ig-like"/>
</dbReference>
<keyword evidence="6 8" id="KW-0720">Serine protease</keyword>
<dbReference type="Gene3D" id="3.40.50.200">
    <property type="entry name" value="Peptidase S8/S53 domain"/>
    <property type="match status" value="1"/>
</dbReference>
<organism evidence="14 15">
    <name type="scientific">Neobacillus mesonae</name>
    <dbReference type="NCBI Taxonomy" id="1193713"/>
    <lineage>
        <taxon>Bacteria</taxon>
        <taxon>Bacillati</taxon>
        <taxon>Bacillota</taxon>
        <taxon>Bacilli</taxon>
        <taxon>Bacillales</taxon>
        <taxon>Bacillaceae</taxon>
        <taxon>Neobacillus</taxon>
    </lineage>
</organism>
<feature type="chain" id="PRO_5018610453" description="Peptidase S8/S53 domain-containing protein" evidence="10">
    <location>
        <begin position="26"/>
        <end position="1008"/>
    </location>
</feature>
<dbReference type="KEGG" id="nmk:CHR53_23635"/>
<dbReference type="AlphaFoldDB" id="A0A3Q9R180"/>
<feature type="domain" description="Peptidase S8/S53" evidence="11">
    <location>
        <begin position="151"/>
        <end position="391"/>
    </location>
</feature>
<dbReference type="InterPro" id="IPR023828">
    <property type="entry name" value="Peptidase_S8_Ser-AS"/>
</dbReference>
<dbReference type="InterPro" id="IPR000209">
    <property type="entry name" value="Peptidase_S8/S53_dom"/>
</dbReference>